<protein>
    <submittedName>
        <fullName evidence="3">TlyA family rRNA (Cytidine-2'-O)-methyltransferase</fullName>
    </submittedName>
</protein>
<dbReference type="EMBL" id="JAEKNR010000229">
    <property type="protein sequence ID" value="MBJ7600942.1"/>
    <property type="molecule type" value="Genomic_DNA"/>
</dbReference>
<dbReference type="PANTHER" id="PTHR32319">
    <property type="entry name" value="BACTERIAL HEMOLYSIN-LIKE PROTEIN"/>
    <property type="match status" value="1"/>
</dbReference>
<comment type="caution">
    <text evidence="3">The sequence shown here is derived from an EMBL/GenBank/DDBJ whole genome shotgun (WGS) entry which is preliminary data.</text>
</comment>
<dbReference type="SUPFAM" id="SSF53335">
    <property type="entry name" value="S-adenosyl-L-methionine-dependent methyltransferases"/>
    <property type="match status" value="1"/>
</dbReference>
<sequence>MGRRLRTLLEEVADRFPGLDDPAEAIDSGEALVGGIPVRNPASLVRPGSSVALRSSQPLRGARKLEAALDRFGVPAGGRVALDLGAAAGGFTSVLLARGASRVYSVDAGHGQLLGSLRQDPRVVNLESTNLSELDRAKVPEGIELVTMDLSNLAVARAVPQVEGSLLAARTDLVALVKPMFELGLSRLPTSEGQLEEAVERAASGTAAAGWRVVDRMRSPVLGARGAVEFFVHARRG</sequence>
<gene>
    <name evidence="3" type="ORF">JF922_23095</name>
</gene>
<accession>A0A934K5Q5</accession>
<dbReference type="GO" id="GO:0003723">
    <property type="term" value="F:RNA binding"/>
    <property type="evidence" value="ECO:0007669"/>
    <property type="project" value="UniProtKB-KW"/>
</dbReference>
<dbReference type="Proteomes" id="UP000612893">
    <property type="component" value="Unassembled WGS sequence"/>
</dbReference>
<dbReference type="CDD" id="cd02440">
    <property type="entry name" value="AdoMet_MTases"/>
    <property type="match status" value="1"/>
</dbReference>
<evidence type="ECO:0000313" key="4">
    <source>
        <dbReference type="Proteomes" id="UP000612893"/>
    </source>
</evidence>
<feature type="domain" description="Ribosomal RNA methyltransferase FtsJ" evidence="2">
    <location>
        <begin position="60"/>
        <end position="235"/>
    </location>
</feature>
<evidence type="ECO:0000259" key="2">
    <source>
        <dbReference type="Pfam" id="PF01728"/>
    </source>
</evidence>
<keyword evidence="4" id="KW-1185">Reference proteome</keyword>
<organism evidence="3 4">
    <name type="scientific">Candidatus Nephthysia bennettiae</name>
    <dbReference type="NCBI Taxonomy" id="3127016"/>
    <lineage>
        <taxon>Bacteria</taxon>
        <taxon>Bacillati</taxon>
        <taxon>Candidatus Dormiibacterota</taxon>
        <taxon>Candidatus Dormibacteria</taxon>
        <taxon>Candidatus Dormibacterales</taxon>
        <taxon>Candidatus Dormibacteraceae</taxon>
        <taxon>Candidatus Nephthysia</taxon>
    </lineage>
</organism>
<reference evidence="3" key="1">
    <citation type="submission" date="2020-10" db="EMBL/GenBank/DDBJ databases">
        <title>Ca. Dormibacterota MAGs.</title>
        <authorList>
            <person name="Montgomery K."/>
        </authorList>
    </citation>
    <scope>NUCLEOTIDE SEQUENCE [LARGE SCALE GENOMIC DNA]</scope>
    <source>
        <strain evidence="3">SC8812_S17_10</strain>
    </source>
</reference>
<dbReference type="InterPro" id="IPR047048">
    <property type="entry name" value="TlyA"/>
</dbReference>
<proteinExistence type="predicted"/>
<dbReference type="InterPro" id="IPR002877">
    <property type="entry name" value="RNA_MeTrfase_FtsJ_dom"/>
</dbReference>
<name>A0A934K5Q5_9BACT</name>
<evidence type="ECO:0000256" key="1">
    <source>
        <dbReference type="ARBA" id="ARBA00022884"/>
    </source>
</evidence>
<dbReference type="InterPro" id="IPR029063">
    <property type="entry name" value="SAM-dependent_MTases_sf"/>
</dbReference>
<keyword evidence="1" id="KW-0694">RNA-binding</keyword>
<dbReference type="PANTHER" id="PTHR32319:SF0">
    <property type="entry name" value="BACTERIAL HEMOLYSIN-LIKE PROTEIN"/>
    <property type="match status" value="1"/>
</dbReference>
<dbReference type="Pfam" id="PF01728">
    <property type="entry name" value="FtsJ"/>
    <property type="match status" value="1"/>
</dbReference>
<dbReference type="RefSeq" id="WP_338204935.1">
    <property type="nucleotide sequence ID" value="NZ_JAEKNR010000229.1"/>
</dbReference>
<evidence type="ECO:0000313" key="3">
    <source>
        <dbReference type="EMBL" id="MBJ7600942.1"/>
    </source>
</evidence>
<dbReference type="AlphaFoldDB" id="A0A934K5Q5"/>
<dbReference type="Gene3D" id="3.40.50.150">
    <property type="entry name" value="Vaccinia Virus protein VP39"/>
    <property type="match status" value="1"/>
</dbReference>